<evidence type="ECO:0000313" key="3">
    <source>
        <dbReference type="Proteomes" id="UP000193622"/>
    </source>
</evidence>
<organism evidence="2 3">
    <name type="scientific">Mycolicibacterium iranicum</name>
    <name type="common">Mycobacterium iranicum</name>
    <dbReference type="NCBI Taxonomy" id="912594"/>
    <lineage>
        <taxon>Bacteria</taxon>
        <taxon>Bacillati</taxon>
        <taxon>Actinomycetota</taxon>
        <taxon>Actinomycetes</taxon>
        <taxon>Mycobacteriales</taxon>
        <taxon>Mycobacteriaceae</taxon>
        <taxon>Mycolicibacterium</taxon>
    </lineage>
</organism>
<evidence type="ECO:0000256" key="1">
    <source>
        <dbReference type="SAM" id="Phobius"/>
    </source>
</evidence>
<dbReference type="EMBL" id="LQPC01000020">
    <property type="protein sequence ID" value="ORV90530.1"/>
    <property type="molecule type" value="Genomic_DNA"/>
</dbReference>
<gene>
    <name evidence="2" type="ORF">AWC12_07225</name>
</gene>
<accession>A0A1X1WVP0</accession>
<protein>
    <submittedName>
        <fullName evidence="2">Uncharacterized protein</fullName>
    </submittedName>
</protein>
<feature type="transmembrane region" description="Helical" evidence="1">
    <location>
        <begin position="122"/>
        <end position="144"/>
    </location>
</feature>
<name>A0A1X1WVP0_MYCIR</name>
<keyword evidence="1" id="KW-0812">Transmembrane</keyword>
<sequence>MACLGSAHALLPERHALYGLPSNGLGWAVLFLGVAGIWLVPGLWLSAVVARTGAGLAAWLGTRIATTLIWYALAGPIIHRLGDNARVTTNGILIATVAATSAVGLGVALGMCPRPSRRWQRFVAALVVGAVAAQSAIWVSARVWDQQLDFSHIWRLNWQIVGACALLTAFGAMNRPNLPPAPTARRLRPFFIAFGVLAAAVALFVGTSIKWSPAQRMPSAVGIVQVPAPPSSDAAFGLTPMGPDGASILQRVDFSVTDDTGRALPATTFLQRAEGEDYQTVLVVSLQPESRQLLCKTSGVGRAMVDTANANVHLPVKINVRDRTTGLHTQGVLTGDWCTR</sequence>
<dbReference type="AlphaFoldDB" id="A0A1X1WVP0"/>
<keyword evidence="1" id="KW-1133">Transmembrane helix</keyword>
<feature type="transmembrane region" description="Helical" evidence="1">
    <location>
        <begin position="156"/>
        <end position="175"/>
    </location>
</feature>
<feature type="transmembrane region" description="Helical" evidence="1">
    <location>
        <begin position="91"/>
        <end position="110"/>
    </location>
</feature>
<proteinExistence type="predicted"/>
<feature type="transmembrane region" description="Helical" evidence="1">
    <location>
        <begin position="56"/>
        <end position="79"/>
    </location>
</feature>
<comment type="caution">
    <text evidence="2">The sequence shown here is derived from an EMBL/GenBank/DDBJ whole genome shotgun (WGS) entry which is preliminary data.</text>
</comment>
<reference evidence="2 3" key="1">
    <citation type="submission" date="2016-01" db="EMBL/GenBank/DDBJ databases">
        <title>The new phylogeny of the genus Mycobacterium.</title>
        <authorList>
            <person name="Tarcisio F."/>
            <person name="Conor M."/>
            <person name="Antonella G."/>
            <person name="Elisabetta G."/>
            <person name="Giulia F.S."/>
            <person name="Sara T."/>
            <person name="Anna F."/>
            <person name="Clotilde B."/>
            <person name="Roberto B."/>
            <person name="Veronica D.S."/>
            <person name="Fabio R."/>
            <person name="Monica P."/>
            <person name="Olivier J."/>
            <person name="Enrico T."/>
            <person name="Nicola S."/>
        </authorList>
    </citation>
    <scope>NUCLEOTIDE SEQUENCE [LARGE SCALE GENOMIC DNA]</scope>
    <source>
        <strain evidence="2 3">DSM 45541</strain>
    </source>
</reference>
<dbReference type="Proteomes" id="UP000193622">
    <property type="component" value="Unassembled WGS sequence"/>
</dbReference>
<feature type="transmembrane region" description="Helical" evidence="1">
    <location>
        <begin position="187"/>
        <end position="209"/>
    </location>
</feature>
<feature type="transmembrane region" description="Helical" evidence="1">
    <location>
        <begin position="26"/>
        <end position="49"/>
    </location>
</feature>
<keyword evidence="1" id="KW-0472">Membrane</keyword>
<evidence type="ECO:0000313" key="2">
    <source>
        <dbReference type="EMBL" id="ORV90530.1"/>
    </source>
</evidence>